<comment type="caution">
    <text evidence="2">The sequence shown here is derived from an EMBL/GenBank/DDBJ whole genome shotgun (WGS) entry which is preliminary data.</text>
</comment>
<feature type="domain" description="F-box" evidence="1">
    <location>
        <begin position="24"/>
        <end position="60"/>
    </location>
</feature>
<sequence>MAQTKERRIRCDSSSAAETVADVEELLTKILVSVPPRSLVRFKCVSKHWLTLISDPGFFRRQTHQKSKISGFFSSKTEDEFFKSIALRDREIPSGNPFKTINDSFADGSKLRILQSCNGLFLCHIPIVDVLEEGKHHPLYVVNPTTNQFRALSCPSSEAWDPFMFREERLGLVSATPPVPLVVKNIPLDFGSCPTEWPRLAQRYFGESGGHLYLIETYQHSLPDSNNAFCCLLPLSPRGKDNEVEDSSTDDVLLLMPGKVIYYNLRNNTFKTSVEFANKKLF</sequence>
<dbReference type="OrthoDB" id="665311at2759"/>
<evidence type="ECO:0000259" key="1">
    <source>
        <dbReference type="Pfam" id="PF00646"/>
    </source>
</evidence>
<name>A0A9D5H1F7_9LILI</name>
<reference evidence="2 3" key="1">
    <citation type="journal article" date="2022" name="Hortic Res">
        <title>The genome of Dioscorea zingiberensis sheds light on the biosynthesis, origin and evolution of the medicinally important diosgenin saponins.</title>
        <authorList>
            <person name="Li Y."/>
            <person name="Tan C."/>
            <person name="Li Z."/>
            <person name="Guo J."/>
            <person name="Li S."/>
            <person name="Chen X."/>
            <person name="Wang C."/>
            <person name="Dai X."/>
            <person name="Yang H."/>
            <person name="Song W."/>
            <person name="Hou L."/>
            <person name="Xu J."/>
            <person name="Tong Z."/>
            <person name="Xu A."/>
            <person name="Yuan X."/>
            <person name="Wang W."/>
            <person name="Yang Q."/>
            <person name="Chen L."/>
            <person name="Sun Z."/>
            <person name="Wang K."/>
            <person name="Pan B."/>
            <person name="Chen J."/>
            <person name="Bao Y."/>
            <person name="Liu F."/>
            <person name="Qi X."/>
            <person name="Gang D.R."/>
            <person name="Wen J."/>
            <person name="Li J."/>
        </authorList>
    </citation>
    <scope>NUCLEOTIDE SEQUENCE [LARGE SCALE GENOMIC DNA]</scope>
    <source>
        <strain evidence="2">Dzin_1.0</strain>
    </source>
</reference>
<dbReference type="InterPro" id="IPR001810">
    <property type="entry name" value="F-box_dom"/>
</dbReference>
<gene>
    <name evidence="2" type="ORF">J5N97_000461</name>
</gene>
<dbReference type="InterPro" id="IPR055290">
    <property type="entry name" value="At3g26010-like"/>
</dbReference>
<protein>
    <recommendedName>
        <fullName evidence="1">F-box domain-containing protein</fullName>
    </recommendedName>
</protein>
<dbReference type="Pfam" id="PF00646">
    <property type="entry name" value="F-box"/>
    <property type="match status" value="1"/>
</dbReference>
<dbReference type="InterPro" id="IPR036047">
    <property type="entry name" value="F-box-like_dom_sf"/>
</dbReference>
<dbReference type="AlphaFoldDB" id="A0A9D5H1F7"/>
<dbReference type="Gene3D" id="1.20.1280.50">
    <property type="match status" value="1"/>
</dbReference>
<proteinExistence type="predicted"/>
<dbReference type="PANTHER" id="PTHR35546:SF25">
    <property type="entry name" value="F-BOX DOMAIN-CONTAINING PROTEIN"/>
    <property type="match status" value="1"/>
</dbReference>
<keyword evidence="3" id="KW-1185">Reference proteome</keyword>
<evidence type="ECO:0000313" key="3">
    <source>
        <dbReference type="Proteomes" id="UP001085076"/>
    </source>
</evidence>
<accession>A0A9D5H1F7</accession>
<organism evidence="2 3">
    <name type="scientific">Dioscorea zingiberensis</name>
    <dbReference type="NCBI Taxonomy" id="325984"/>
    <lineage>
        <taxon>Eukaryota</taxon>
        <taxon>Viridiplantae</taxon>
        <taxon>Streptophyta</taxon>
        <taxon>Embryophyta</taxon>
        <taxon>Tracheophyta</taxon>
        <taxon>Spermatophyta</taxon>
        <taxon>Magnoliopsida</taxon>
        <taxon>Liliopsida</taxon>
        <taxon>Dioscoreales</taxon>
        <taxon>Dioscoreaceae</taxon>
        <taxon>Dioscorea</taxon>
    </lineage>
</organism>
<dbReference type="PANTHER" id="PTHR35546">
    <property type="entry name" value="F-BOX PROTEIN INTERACTION DOMAIN PROTEIN-RELATED"/>
    <property type="match status" value="1"/>
</dbReference>
<dbReference type="Proteomes" id="UP001085076">
    <property type="component" value="Unassembled WGS sequence"/>
</dbReference>
<dbReference type="EMBL" id="JAGGNH010000155">
    <property type="protein sequence ID" value="KAJ0959838.1"/>
    <property type="molecule type" value="Genomic_DNA"/>
</dbReference>
<evidence type="ECO:0000313" key="2">
    <source>
        <dbReference type="EMBL" id="KAJ0959838.1"/>
    </source>
</evidence>
<dbReference type="SUPFAM" id="SSF81383">
    <property type="entry name" value="F-box domain"/>
    <property type="match status" value="1"/>
</dbReference>